<protein>
    <submittedName>
        <fullName evidence="1">Uncharacterized protein</fullName>
    </submittedName>
</protein>
<sequence length="187" mass="20743">MLVLGPKKQRDLLLDLTINLNGCTVVLNKTVKDLGVTLDPDVSLTNISSLFMNSFFSHLPNIAKIRNFLSKNHAEKLIQAFVTSRLDYCSALLSGYADKALNKLQFVLNTADRILTRTKTFDHITPVLASLHWLPVMTRADFKVLLLTYKALHGLAPTYLSDLVLPCIPTHTLQSQGAGLLTISGRR</sequence>
<accession>A0A060ZCD0</accession>
<dbReference type="EMBL" id="FR941820">
    <property type="protein sequence ID" value="CDQ98940.1"/>
    <property type="molecule type" value="Genomic_DNA"/>
</dbReference>
<dbReference type="AlphaFoldDB" id="A0A060ZCD0"/>
<dbReference type="PaxDb" id="8022-A0A060ZCD0"/>
<dbReference type="PANTHER" id="PTHR33332">
    <property type="entry name" value="REVERSE TRANSCRIPTASE DOMAIN-CONTAINING PROTEIN"/>
    <property type="match status" value="1"/>
</dbReference>
<evidence type="ECO:0000313" key="2">
    <source>
        <dbReference type="Proteomes" id="UP000193380"/>
    </source>
</evidence>
<name>A0A060ZCD0_ONCMY</name>
<gene>
    <name evidence="1" type="ORF">GSONMT00010461001</name>
</gene>
<dbReference type="Proteomes" id="UP000193380">
    <property type="component" value="Unassembled WGS sequence"/>
</dbReference>
<reference evidence="1" key="1">
    <citation type="journal article" date="2014" name="Nat. Commun.">
        <title>The rainbow trout genome provides novel insights into evolution after whole-genome duplication in vertebrates.</title>
        <authorList>
            <person name="Berthelot C."/>
            <person name="Brunet F."/>
            <person name="Chalopin D."/>
            <person name="Juanchich A."/>
            <person name="Bernard M."/>
            <person name="Noel B."/>
            <person name="Bento P."/>
            <person name="Da Silva C."/>
            <person name="Labadie K."/>
            <person name="Alberti A."/>
            <person name="Aury J.M."/>
            <person name="Louis A."/>
            <person name="Dehais P."/>
            <person name="Bardou P."/>
            <person name="Montfort J."/>
            <person name="Klopp C."/>
            <person name="Cabau C."/>
            <person name="Gaspin C."/>
            <person name="Thorgaard G.H."/>
            <person name="Boussaha M."/>
            <person name="Quillet E."/>
            <person name="Guyomard R."/>
            <person name="Galiana D."/>
            <person name="Bobe J."/>
            <person name="Volff J.N."/>
            <person name="Genet C."/>
            <person name="Wincker P."/>
            <person name="Jaillon O."/>
            <person name="Roest Crollius H."/>
            <person name="Guiguen Y."/>
        </authorList>
    </citation>
    <scope>NUCLEOTIDE SEQUENCE [LARGE SCALE GENOMIC DNA]</scope>
</reference>
<evidence type="ECO:0000313" key="1">
    <source>
        <dbReference type="EMBL" id="CDQ98940.1"/>
    </source>
</evidence>
<organism evidence="1 2">
    <name type="scientific">Oncorhynchus mykiss</name>
    <name type="common">Rainbow trout</name>
    <name type="synonym">Salmo gairdneri</name>
    <dbReference type="NCBI Taxonomy" id="8022"/>
    <lineage>
        <taxon>Eukaryota</taxon>
        <taxon>Metazoa</taxon>
        <taxon>Chordata</taxon>
        <taxon>Craniata</taxon>
        <taxon>Vertebrata</taxon>
        <taxon>Euteleostomi</taxon>
        <taxon>Actinopterygii</taxon>
        <taxon>Neopterygii</taxon>
        <taxon>Teleostei</taxon>
        <taxon>Protacanthopterygii</taxon>
        <taxon>Salmoniformes</taxon>
        <taxon>Salmonidae</taxon>
        <taxon>Salmoninae</taxon>
        <taxon>Oncorhynchus</taxon>
    </lineage>
</organism>
<proteinExistence type="predicted"/>
<reference evidence="1" key="2">
    <citation type="submission" date="2014-03" db="EMBL/GenBank/DDBJ databases">
        <authorList>
            <person name="Genoscope - CEA"/>
        </authorList>
    </citation>
    <scope>NUCLEOTIDE SEQUENCE</scope>
</reference>
<dbReference type="STRING" id="8022.A0A060ZCD0"/>